<gene>
    <name evidence="1" type="ORF">MRB53_006058</name>
</gene>
<proteinExistence type="predicted"/>
<sequence length="92" mass="10430">MVEQDGTARRWSRSTGTAGELEMALGRCSLLREENEWDYSCSNAKSSHLRECQNKLIASDRSSSHRRLPGSSGKKTRDGFVKRESSRVLIQR</sequence>
<organism evidence="1 2">
    <name type="scientific">Persea americana</name>
    <name type="common">Avocado</name>
    <dbReference type="NCBI Taxonomy" id="3435"/>
    <lineage>
        <taxon>Eukaryota</taxon>
        <taxon>Viridiplantae</taxon>
        <taxon>Streptophyta</taxon>
        <taxon>Embryophyta</taxon>
        <taxon>Tracheophyta</taxon>
        <taxon>Spermatophyta</taxon>
        <taxon>Magnoliopsida</taxon>
        <taxon>Magnoliidae</taxon>
        <taxon>Laurales</taxon>
        <taxon>Lauraceae</taxon>
        <taxon>Persea</taxon>
    </lineage>
</organism>
<evidence type="ECO:0000313" key="1">
    <source>
        <dbReference type="EMBL" id="KAJ8644310.1"/>
    </source>
</evidence>
<keyword evidence="2" id="KW-1185">Reference proteome</keyword>
<name>A0ACC2MF64_PERAE</name>
<evidence type="ECO:0000313" key="2">
    <source>
        <dbReference type="Proteomes" id="UP001234297"/>
    </source>
</evidence>
<dbReference type="EMBL" id="CM056810">
    <property type="protein sequence ID" value="KAJ8644310.1"/>
    <property type="molecule type" value="Genomic_DNA"/>
</dbReference>
<protein>
    <submittedName>
        <fullName evidence="1">Uncharacterized protein</fullName>
    </submittedName>
</protein>
<reference evidence="1 2" key="1">
    <citation type="journal article" date="2022" name="Hortic Res">
        <title>A haplotype resolved chromosomal level avocado genome allows analysis of novel avocado genes.</title>
        <authorList>
            <person name="Nath O."/>
            <person name="Fletcher S.J."/>
            <person name="Hayward A."/>
            <person name="Shaw L.M."/>
            <person name="Masouleh A.K."/>
            <person name="Furtado A."/>
            <person name="Henry R.J."/>
            <person name="Mitter N."/>
        </authorList>
    </citation>
    <scope>NUCLEOTIDE SEQUENCE [LARGE SCALE GENOMIC DNA]</scope>
    <source>
        <strain evidence="2">cv. Hass</strain>
    </source>
</reference>
<dbReference type="Proteomes" id="UP001234297">
    <property type="component" value="Chromosome 2"/>
</dbReference>
<accession>A0ACC2MF64</accession>
<comment type="caution">
    <text evidence="1">The sequence shown here is derived from an EMBL/GenBank/DDBJ whole genome shotgun (WGS) entry which is preliminary data.</text>
</comment>